<evidence type="ECO:0000313" key="6">
    <source>
        <dbReference type="Proteomes" id="UP000295701"/>
    </source>
</evidence>
<keyword evidence="2" id="KW-0328">Glycosyltransferase</keyword>
<evidence type="ECO:0000256" key="2">
    <source>
        <dbReference type="ARBA" id="ARBA00022676"/>
    </source>
</evidence>
<name>A0A4R6AIQ9_9RHOB</name>
<dbReference type="InterPro" id="IPR001173">
    <property type="entry name" value="Glyco_trans_2-like"/>
</dbReference>
<dbReference type="Gene3D" id="3.90.550.60">
    <property type="match status" value="1"/>
</dbReference>
<comment type="caution">
    <text evidence="5">The sequence shown here is derived from an EMBL/GenBank/DDBJ whole genome shotgun (WGS) entry which is preliminary data.</text>
</comment>
<dbReference type="EMBL" id="SNAA01000004">
    <property type="protein sequence ID" value="TDL81566.1"/>
    <property type="molecule type" value="Genomic_DNA"/>
</dbReference>
<sequence>MGSEDRMGDRVAAVVVTFNRLDKLRATLARLLDEPAAMLAHVVVVDNASTDGTGDWLAAQDDPRLTVLPLAANVGGAGGFEAGMRHARDTLDPDWVLVMDDDARPAPGCMARFHAEPRDGFDAWAAAVRYPAGGICEMNRPWVNPFWHRDAMGRTALSGRRGFHIADAAYEAEAPTPIDGGSFVGFFFSRHAIALAGLPDPRLFIYGDDVLYTLRLSELGGRVAFDPRLGFEHDCATFEGADRLFQPPWKAYYAYRNSLIFYRRAAGRAFWAVLPLVLGKWLWQARRAPAPRRHLALSARAVRDGLHVRLDVPHSRVMAWAEGRAITR</sequence>
<protein>
    <submittedName>
        <fullName evidence="5">Glycosyltransferase</fullName>
    </submittedName>
</protein>
<dbReference type="PANTHER" id="PTHR43179:SF12">
    <property type="entry name" value="GALACTOFURANOSYLTRANSFERASE GLFT2"/>
    <property type="match status" value="1"/>
</dbReference>
<dbReference type="OrthoDB" id="7665907at2"/>
<dbReference type="InterPro" id="IPR029044">
    <property type="entry name" value="Nucleotide-diphossugar_trans"/>
</dbReference>
<evidence type="ECO:0000313" key="5">
    <source>
        <dbReference type="EMBL" id="TDL81566.1"/>
    </source>
</evidence>
<keyword evidence="6" id="KW-1185">Reference proteome</keyword>
<evidence type="ECO:0000259" key="4">
    <source>
        <dbReference type="Pfam" id="PF00535"/>
    </source>
</evidence>
<dbReference type="Pfam" id="PF00535">
    <property type="entry name" value="Glycos_transf_2"/>
    <property type="match status" value="1"/>
</dbReference>
<dbReference type="PANTHER" id="PTHR43179">
    <property type="entry name" value="RHAMNOSYLTRANSFERASE WBBL"/>
    <property type="match status" value="1"/>
</dbReference>
<dbReference type="GO" id="GO:0016757">
    <property type="term" value="F:glycosyltransferase activity"/>
    <property type="evidence" value="ECO:0007669"/>
    <property type="project" value="UniProtKB-KW"/>
</dbReference>
<dbReference type="AlphaFoldDB" id="A0A4R6AIQ9"/>
<dbReference type="SUPFAM" id="SSF53448">
    <property type="entry name" value="Nucleotide-diphospho-sugar transferases"/>
    <property type="match status" value="1"/>
</dbReference>
<keyword evidence="3 5" id="KW-0808">Transferase</keyword>
<proteinExistence type="inferred from homology"/>
<accession>A0A4R6AIQ9</accession>
<evidence type="ECO:0000256" key="3">
    <source>
        <dbReference type="ARBA" id="ARBA00022679"/>
    </source>
</evidence>
<gene>
    <name evidence="5" type="ORF">E2L08_05455</name>
</gene>
<evidence type="ECO:0000256" key="1">
    <source>
        <dbReference type="ARBA" id="ARBA00006739"/>
    </source>
</evidence>
<reference evidence="5 6" key="1">
    <citation type="submission" date="2019-03" db="EMBL/GenBank/DDBJ databases">
        <title>Primorskyibacter sp. SS33 isolated from sediments.</title>
        <authorList>
            <person name="Xunke S."/>
        </authorList>
    </citation>
    <scope>NUCLEOTIDE SEQUENCE [LARGE SCALE GENOMIC DNA]</scope>
    <source>
        <strain evidence="5 6">SS33</strain>
    </source>
</reference>
<organism evidence="5 6">
    <name type="scientific">Palleronia sediminis</name>
    <dbReference type="NCBI Taxonomy" id="2547833"/>
    <lineage>
        <taxon>Bacteria</taxon>
        <taxon>Pseudomonadati</taxon>
        <taxon>Pseudomonadota</taxon>
        <taxon>Alphaproteobacteria</taxon>
        <taxon>Rhodobacterales</taxon>
        <taxon>Roseobacteraceae</taxon>
        <taxon>Palleronia</taxon>
    </lineage>
</organism>
<feature type="domain" description="Glycosyltransferase 2-like" evidence="4">
    <location>
        <begin position="14"/>
        <end position="128"/>
    </location>
</feature>
<dbReference type="Proteomes" id="UP000295701">
    <property type="component" value="Unassembled WGS sequence"/>
</dbReference>
<comment type="similarity">
    <text evidence="1">Belongs to the glycosyltransferase 2 family.</text>
</comment>